<dbReference type="PaxDb" id="882-DVU_3340"/>
<organism evidence="1 2">
    <name type="scientific">Nitratidesulfovibrio vulgaris (strain ATCC 29579 / DSM 644 / CCUG 34227 / NCIMB 8303 / VKM B-1760 / Hildenborough)</name>
    <name type="common">Desulfovibrio vulgaris</name>
    <dbReference type="NCBI Taxonomy" id="882"/>
    <lineage>
        <taxon>Bacteria</taxon>
        <taxon>Pseudomonadati</taxon>
        <taxon>Thermodesulfobacteriota</taxon>
        <taxon>Desulfovibrionia</taxon>
        <taxon>Desulfovibrionales</taxon>
        <taxon>Desulfovibrionaceae</taxon>
        <taxon>Nitratidesulfovibrio</taxon>
    </lineage>
</organism>
<evidence type="ECO:0000313" key="1">
    <source>
        <dbReference type="EMBL" id="AAS97809.1"/>
    </source>
</evidence>
<protein>
    <submittedName>
        <fullName evidence="1">Uncharacterized protein</fullName>
    </submittedName>
</protein>
<keyword evidence="2" id="KW-1185">Reference proteome</keyword>
<evidence type="ECO:0000313" key="2">
    <source>
        <dbReference type="Proteomes" id="UP000002194"/>
    </source>
</evidence>
<dbReference type="HOGENOM" id="CLU_2478352_0_0_7"/>
<dbReference type="EMBL" id="AE017285">
    <property type="protein sequence ID" value="AAS97809.1"/>
    <property type="molecule type" value="Genomic_DNA"/>
</dbReference>
<dbReference type="STRING" id="882.DVU_3340"/>
<accession>Q725T4</accession>
<dbReference type="AlphaFoldDB" id="Q725T4"/>
<sequence>MHVVLRVTSRRAFDVPLSNTMILKNLPSCYACAAYQNERLPLQNVTGAFRFLILLDQRGAPGRASVYSPPHDATLIFLVLFSSFRTA</sequence>
<name>Q725T4_NITV2</name>
<dbReference type="Proteomes" id="UP000002194">
    <property type="component" value="Chromosome"/>
</dbReference>
<proteinExistence type="predicted"/>
<reference evidence="1 2" key="1">
    <citation type="journal article" date="2004" name="Nat. Biotechnol.">
        <title>The genome sequence of the anaerobic, sulfate-reducing bacterium Desulfovibrio vulgaris Hildenborough.</title>
        <authorList>
            <person name="Heidelberg J.F."/>
            <person name="Seshadri R."/>
            <person name="Haveman S.A."/>
            <person name="Hemme C.L."/>
            <person name="Paulsen I.T."/>
            <person name="Kolonay J.F."/>
            <person name="Eisen J.A."/>
            <person name="Ward N."/>
            <person name="Methe B."/>
            <person name="Brinkac L.M."/>
            <person name="Daugherty S.C."/>
            <person name="Deboy R.T."/>
            <person name="Dodson R.J."/>
            <person name="Durkin A.S."/>
            <person name="Madupu R."/>
            <person name="Nelson W.C."/>
            <person name="Sullivan S.A."/>
            <person name="Fouts D."/>
            <person name="Haft D.H."/>
            <person name="Selengut J."/>
            <person name="Peterson J.D."/>
            <person name="Davidsen T.M."/>
            <person name="Zafar N."/>
            <person name="Zhou L."/>
            <person name="Radune D."/>
            <person name="Dimitrov G."/>
            <person name="Hance M."/>
            <person name="Tran K."/>
            <person name="Khouri H."/>
            <person name="Gill J."/>
            <person name="Utterback T.R."/>
            <person name="Feldblyum T.V."/>
            <person name="Wall J.D."/>
            <person name="Voordouw G."/>
            <person name="Fraser C.M."/>
        </authorList>
    </citation>
    <scope>NUCLEOTIDE SEQUENCE [LARGE SCALE GENOMIC DNA]</scope>
    <source>
        <strain evidence="2">ATCC 29579 / DSM 644 / NCIMB 8303 / VKM B-1760 / Hildenborough</strain>
    </source>
</reference>
<dbReference type="KEGG" id="dvu:DVU_3340"/>
<dbReference type="EnsemblBacteria" id="AAS97809">
    <property type="protein sequence ID" value="AAS97809"/>
    <property type="gene ID" value="DVU_3340"/>
</dbReference>
<gene>
    <name evidence="1" type="ordered locus">DVU_3340</name>
</gene>